<feature type="domain" description="ACT" evidence="3">
    <location>
        <begin position="23"/>
        <end position="73"/>
    </location>
</feature>
<organism evidence="4 5">
    <name type="scientific">Kingdonia uniflora</name>
    <dbReference type="NCBI Taxonomy" id="39325"/>
    <lineage>
        <taxon>Eukaryota</taxon>
        <taxon>Viridiplantae</taxon>
        <taxon>Streptophyta</taxon>
        <taxon>Embryophyta</taxon>
        <taxon>Tracheophyta</taxon>
        <taxon>Spermatophyta</taxon>
        <taxon>Magnoliopsida</taxon>
        <taxon>Ranunculales</taxon>
        <taxon>Circaeasteraceae</taxon>
        <taxon>Kingdonia</taxon>
    </lineage>
</organism>
<comment type="function">
    <text evidence="2">Binds amino acids.</text>
</comment>
<dbReference type="AlphaFoldDB" id="A0A7J7M7V3"/>
<dbReference type="PANTHER" id="PTHR31096">
    <property type="entry name" value="ACT DOMAIN-CONTAINING PROTEIN ACR4-RELATED"/>
    <property type="match status" value="1"/>
</dbReference>
<dbReference type="OrthoDB" id="2019824at2759"/>
<proteinExistence type="predicted"/>
<name>A0A7J7M7V3_9MAGN</name>
<accession>A0A7J7M7V3</accession>
<protein>
    <recommendedName>
        <fullName evidence="2">ACT domain-containing protein ACR</fullName>
    </recommendedName>
    <alternativeName>
        <fullName evidence="2">Protein ACT DOMAIN REPEATS</fullName>
    </alternativeName>
</protein>
<dbReference type="Pfam" id="PF24914">
    <property type="entry name" value="ACR10_N"/>
    <property type="match status" value="1"/>
</dbReference>
<dbReference type="GO" id="GO:0016597">
    <property type="term" value="F:amino acid binding"/>
    <property type="evidence" value="ECO:0007669"/>
    <property type="project" value="UniProtKB-UniRule"/>
</dbReference>
<keyword evidence="5" id="KW-1185">Reference proteome</keyword>
<dbReference type="InterPro" id="IPR056816">
    <property type="entry name" value="ACR2/9/10_N"/>
</dbReference>
<evidence type="ECO:0000259" key="3">
    <source>
        <dbReference type="Pfam" id="PF24914"/>
    </source>
</evidence>
<sequence>MIIGLTTDSTRVDDIPAIRVAALRIIFEFGLCITKGDVLTDGKWCYVVLWVVFDPGLSNVSWKSLEDRLLSVCSSWSVSFYLNQQPTRSIAPQVYFLKFCCLDRKGRLYDMHYAYFVLLSS</sequence>
<dbReference type="PANTHER" id="PTHR31096:SF65">
    <property type="entry name" value="ACT DOMAIN-CONTAINING PROTEIN ACR9"/>
    <property type="match status" value="1"/>
</dbReference>
<dbReference type="EMBL" id="JACGCM010001726">
    <property type="protein sequence ID" value="KAF6150854.1"/>
    <property type="molecule type" value="Genomic_DNA"/>
</dbReference>
<dbReference type="InterPro" id="IPR040217">
    <property type="entry name" value="ACR1-12"/>
</dbReference>
<reference evidence="4 5" key="1">
    <citation type="journal article" date="2020" name="IScience">
        <title>Genome Sequencing of the Endangered Kingdonia uniflora (Circaeasteraceae, Ranunculales) Reveals Potential Mechanisms of Evolutionary Specialization.</title>
        <authorList>
            <person name="Sun Y."/>
            <person name="Deng T."/>
            <person name="Zhang A."/>
            <person name="Moore M.J."/>
            <person name="Landis J.B."/>
            <person name="Lin N."/>
            <person name="Zhang H."/>
            <person name="Zhang X."/>
            <person name="Huang J."/>
            <person name="Zhang X."/>
            <person name="Sun H."/>
            <person name="Wang H."/>
        </authorList>
    </citation>
    <scope>NUCLEOTIDE SEQUENCE [LARGE SCALE GENOMIC DNA]</scope>
    <source>
        <strain evidence="4">TB1705</strain>
        <tissue evidence="4">Leaf</tissue>
    </source>
</reference>
<evidence type="ECO:0000256" key="1">
    <source>
        <dbReference type="ARBA" id="ARBA00022737"/>
    </source>
</evidence>
<evidence type="ECO:0000313" key="5">
    <source>
        <dbReference type="Proteomes" id="UP000541444"/>
    </source>
</evidence>
<comment type="caution">
    <text evidence="4">The sequence shown here is derived from an EMBL/GenBank/DDBJ whole genome shotgun (WGS) entry which is preliminary data.</text>
</comment>
<gene>
    <name evidence="4" type="ORF">GIB67_020937</name>
</gene>
<keyword evidence="1 2" id="KW-0677">Repeat</keyword>
<dbReference type="Proteomes" id="UP000541444">
    <property type="component" value="Unassembled WGS sequence"/>
</dbReference>
<evidence type="ECO:0000256" key="2">
    <source>
        <dbReference type="RuleBase" id="RU369043"/>
    </source>
</evidence>
<evidence type="ECO:0000313" key="4">
    <source>
        <dbReference type="EMBL" id="KAF6150854.1"/>
    </source>
</evidence>